<name>A0A425XZI3_9BACT</name>
<dbReference type="EMBL" id="QQWG01000011">
    <property type="protein sequence ID" value="RRG20684.1"/>
    <property type="molecule type" value="Genomic_DNA"/>
</dbReference>
<dbReference type="Pfam" id="PF08139">
    <property type="entry name" value="LPAM_1"/>
    <property type="match status" value="1"/>
</dbReference>
<evidence type="ECO:0000256" key="3">
    <source>
        <dbReference type="SAM" id="Coils"/>
    </source>
</evidence>
<dbReference type="Proteomes" id="UP000285794">
    <property type="component" value="Unassembled WGS sequence"/>
</dbReference>
<dbReference type="OrthoDB" id="597123at2"/>
<dbReference type="InterPro" id="IPR012640">
    <property type="entry name" value="Membr_lipoprot_lipid_attach_CS"/>
</dbReference>
<reference evidence="4 5" key="1">
    <citation type="submission" date="2018-07" db="EMBL/GenBank/DDBJ databases">
        <title>Draft genome sequence of Ancylomarina sp. M1P.</title>
        <authorList>
            <person name="Yadav S."/>
            <person name="Villanueva L."/>
            <person name="Damste J.S.S."/>
        </authorList>
    </citation>
    <scope>NUCLEOTIDE SEQUENCE [LARGE SCALE GENOMIC DNA]</scope>
    <source>
        <strain evidence="4 5">M1P</strain>
    </source>
</reference>
<evidence type="ECO:0000256" key="2">
    <source>
        <dbReference type="ARBA" id="ARBA00022729"/>
    </source>
</evidence>
<dbReference type="RefSeq" id="WP_125031086.1">
    <property type="nucleotide sequence ID" value="NZ_JAPXVP010000010.1"/>
</dbReference>
<dbReference type="Gene3D" id="1.10.287.1490">
    <property type="match status" value="1"/>
</dbReference>
<accession>A0A425XZI3</accession>
<proteinExistence type="predicted"/>
<evidence type="ECO:0000313" key="4">
    <source>
        <dbReference type="EMBL" id="RRG20684.1"/>
    </source>
</evidence>
<keyword evidence="3" id="KW-0175">Coiled coil</keyword>
<feature type="coiled-coil region" evidence="3">
    <location>
        <begin position="15"/>
        <end position="63"/>
    </location>
</feature>
<protein>
    <recommendedName>
        <fullName evidence="1">Type IV secretion system putative lipoprotein virB7</fullName>
    </recommendedName>
</protein>
<keyword evidence="2" id="KW-0732">Signal</keyword>
<evidence type="ECO:0000313" key="5">
    <source>
        <dbReference type="Proteomes" id="UP000285794"/>
    </source>
</evidence>
<evidence type="ECO:0000256" key="1">
    <source>
        <dbReference type="ARBA" id="ARBA00017922"/>
    </source>
</evidence>
<comment type="caution">
    <text evidence="4">The sequence shown here is derived from an EMBL/GenBank/DDBJ whole genome shotgun (WGS) entry which is preliminary data.</text>
</comment>
<sequence length="284" mass="31537">MKRIIFALLILTVFASCNQKELEQLKADKVQLTETLKQKEVSINEFVSTLNSIEENLEIIKEKEKIVAVDSEAPTKSQKQKIAKNITAINNLLEQNRAKIADLDKKLKGSWYQNSKLRKLTDRLKADVAQKEADIAALTEQVANLNIKVEGLNENVTKLNTAVNELTTENADQAKTISERTTSMNTAYYVVGSTSELKAKNVISKKGGIIGIASATVLNENADTKEFEKIDITETTLIPVEGKKITLVTTHSASSYKFEEGKGITITNADEFWKSSKFLVVKAR</sequence>
<organism evidence="4 5">
    <name type="scientific">Ancylomarina euxinus</name>
    <dbReference type="NCBI Taxonomy" id="2283627"/>
    <lineage>
        <taxon>Bacteria</taxon>
        <taxon>Pseudomonadati</taxon>
        <taxon>Bacteroidota</taxon>
        <taxon>Bacteroidia</taxon>
        <taxon>Marinilabiliales</taxon>
        <taxon>Marinifilaceae</taxon>
        <taxon>Ancylomarina</taxon>
    </lineage>
</organism>
<dbReference type="AlphaFoldDB" id="A0A425XZI3"/>
<dbReference type="PROSITE" id="PS51257">
    <property type="entry name" value="PROKAR_LIPOPROTEIN"/>
    <property type="match status" value="1"/>
</dbReference>
<keyword evidence="5" id="KW-1185">Reference proteome</keyword>
<feature type="coiled-coil region" evidence="3">
    <location>
        <begin position="121"/>
        <end position="169"/>
    </location>
</feature>
<gene>
    <name evidence="4" type="ORF">DWB61_11760</name>
</gene>